<dbReference type="SUPFAM" id="SSF48498">
    <property type="entry name" value="Tetracyclin repressor-like, C-terminal domain"/>
    <property type="match status" value="1"/>
</dbReference>
<comment type="caution">
    <text evidence="6">The sequence shown here is derived from an EMBL/GenBank/DDBJ whole genome shotgun (WGS) entry which is preliminary data.</text>
</comment>
<dbReference type="InterPro" id="IPR001647">
    <property type="entry name" value="HTH_TetR"/>
</dbReference>
<gene>
    <name evidence="6" type="ORF">GCM10011289_24080</name>
</gene>
<dbReference type="GO" id="GO:0000976">
    <property type="term" value="F:transcription cis-regulatory region binding"/>
    <property type="evidence" value="ECO:0007669"/>
    <property type="project" value="TreeGrafter"/>
</dbReference>
<dbReference type="InterPro" id="IPR036271">
    <property type="entry name" value="Tet_transcr_reg_TetR-rel_C_sf"/>
</dbReference>
<dbReference type="PROSITE" id="PS50977">
    <property type="entry name" value="HTH_TETR_2"/>
    <property type="match status" value="1"/>
</dbReference>
<keyword evidence="7" id="KW-1185">Reference proteome</keyword>
<feature type="DNA-binding region" description="H-T-H motif" evidence="4">
    <location>
        <begin position="32"/>
        <end position="51"/>
    </location>
</feature>
<evidence type="ECO:0000313" key="6">
    <source>
        <dbReference type="EMBL" id="GGY19813.1"/>
    </source>
</evidence>
<dbReference type="EMBL" id="BMYX01000014">
    <property type="protein sequence ID" value="GGY19813.1"/>
    <property type="molecule type" value="Genomic_DNA"/>
</dbReference>
<organism evidence="6 7">
    <name type="scientific">Paludibacterium paludis</name>
    <dbReference type="NCBI Taxonomy" id="1225769"/>
    <lineage>
        <taxon>Bacteria</taxon>
        <taxon>Pseudomonadati</taxon>
        <taxon>Pseudomonadota</taxon>
        <taxon>Betaproteobacteria</taxon>
        <taxon>Neisseriales</taxon>
        <taxon>Chromobacteriaceae</taxon>
        <taxon>Paludibacterium</taxon>
    </lineage>
</organism>
<dbReference type="InterPro" id="IPR009057">
    <property type="entry name" value="Homeodomain-like_sf"/>
</dbReference>
<evidence type="ECO:0000259" key="5">
    <source>
        <dbReference type="PROSITE" id="PS50977"/>
    </source>
</evidence>
<dbReference type="GO" id="GO:0003700">
    <property type="term" value="F:DNA-binding transcription factor activity"/>
    <property type="evidence" value="ECO:0007669"/>
    <property type="project" value="TreeGrafter"/>
</dbReference>
<name>A0A918UB04_9NEIS</name>
<proteinExistence type="predicted"/>
<protein>
    <recommendedName>
        <fullName evidence="5">HTH tetR-type domain-containing protein</fullName>
    </recommendedName>
</protein>
<evidence type="ECO:0000313" key="7">
    <source>
        <dbReference type="Proteomes" id="UP000645257"/>
    </source>
</evidence>
<evidence type="ECO:0000256" key="4">
    <source>
        <dbReference type="PROSITE-ProRule" id="PRU00335"/>
    </source>
</evidence>
<evidence type="ECO:0000256" key="1">
    <source>
        <dbReference type="ARBA" id="ARBA00023015"/>
    </source>
</evidence>
<evidence type="ECO:0000256" key="2">
    <source>
        <dbReference type="ARBA" id="ARBA00023125"/>
    </source>
</evidence>
<dbReference type="Proteomes" id="UP000645257">
    <property type="component" value="Unassembled WGS sequence"/>
</dbReference>
<evidence type="ECO:0000256" key="3">
    <source>
        <dbReference type="ARBA" id="ARBA00023163"/>
    </source>
</evidence>
<sequence>MNTSSHPSNPTRQALLLTGLEHARAHGFRTLTVRGVCAAAGINTGSFVYHFGQREAFVAELIESWYRPLLDTLQWQLDRDADPLTRLAGMLRQLFTFASHNGEFIGQILLDAGSGEKAVRAFLRGLAPRHPQMILRCIEDAQAAGQVCGAPALHQLMFLMASLGMPLVAQRLLCGKDVLPDVIEEALTRFAIDTQCLEERLGWALRGLRPGECPS</sequence>
<dbReference type="RefSeq" id="WP_189534636.1">
    <property type="nucleotide sequence ID" value="NZ_BMYX01000014.1"/>
</dbReference>
<feature type="domain" description="HTH tetR-type" evidence="5">
    <location>
        <begin position="9"/>
        <end position="69"/>
    </location>
</feature>
<dbReference type="InterPro" id="IPR050109">
    <property type="entry name" value="HTH-type_TetR-like_transc_reg"/>
</dbReference>
<dbReference type="SUPFAM" id="SSF46689">
    <property type="entry name" value="Homeodomain-like"/>
    <property type="match status" value="1"/>
</dbReference>
<dbReference type="Pfam" id="PF00440">
    <property type="entry name" value="TetR_N"/>
    <property type="match status" value="1"/>
</dbReference>
<accession>A0A918UB04</accession>
<reference evidence="6" key="1">
    <citation type="journal article" date="2014" name="Int. J. Syst. Evol. Microbiol.">
        <title>Complete genome sequence of Corynebacterium casei LMG S-19264T (=DSM 44701T), isolated from a smear-ripened cheese.</title>
        <authorList>
            <consortium name="US DOE Joint Genome Institute (JGI-PGF)"/>
            <person name="Walter F."/>
            <person name="Albersmeier A."/>
            <person name="Kalinowski J."/>
            <person name="Ruckert C."/>
        </authorList>
    </citation>
    <scope>NUCLEOTIDE SEQUENCE</scope>
    <source>
        <strain evidence="6">KCTC 32182</strain>
    </source>
</reference>
<reference evidence="6" key="2">
    <citation type="submission" date="2020-09" db="EMBL/GenBank/DDBJ databases">
        <authorList>
            <person name="Sun Q."/>
            <person name="Kim S."/>
        </authorList>
    </citation>
    <scope>NUCLEOTIDE SEQUENCE</scope>
    <source>
        <strain evidence="6">KCTC 32182</strain>
    </source>
</reference>
<keyword evidence="1" id="KW-0805">Transcription regulation</keyword>
<dbReference type="Gene3D" id="1.10.357.10">
    <property type="entry name" value="Tetracycline Repressor, domain 2"/>
    <property type="match status" value="1"/>
</dbReference>
<dbReference type="AlphaFoldDB" id="A0A918UB04"/>
<keyword evidence="3" id="KW-0804">Transcription</keyword>
<dbReference type="PANTHER" id="PTHR30055">
    <property type="entry name" value="HTH-TYPE TRANSCRIPTIONAL REGULATOR RUTR"/>
    <property type="match status" value="1"/>
</dbReference>
<dbReference type="PANTHER" id="PTHR30055:SF234">
    <property type="entry name" value="HTH-TYPE TRANSCRIPTIONAL REGULATOR BETI"/>
    <property type="match status" value="1"/>
</dbReference>
<keyword evidence="2 4" id="KW-0238">DNA-binding</keyword>